<comment type="caution">
    <text evidence="9">The sequence shown here is derived from an EMBL/GenBank/DDBJ whole genome shotgun (WGS) entry which is preliminary data.</text>
</comment>
<feature type="coiled-coil region" evidence="6">
    <location>
        <begin position="60"/>
        <end position="91"/>
    </location>
</feature>
<feature type="domain" description="C3H1-type" evidence="8">
    <location>
        <begin position="464"/>
        <end position="492"/>
    </location>
</feature>
<organism evidence="9 10">
    <name type="scientific">Abeliophyllum distichum</name>
    <dbReference type="NCBI Taxonomy" id="126358"/>
    <lineage>
        <taxon>Eukaryota</taxon>
        <taxon>Viridiplantae</taxon>
        <taxon>Streptophyta</taxon>
        <taxon>Embryophyta</taxon>
        <taxon>Tracheophyta</taxon>
        <taxon>Spermatophyta</taxon>
        <taxon>Magnoliopsida</taxon>
        <taxon>eudicotyledons</taxon>
        <taxon>Gunneridae</taxon>
        <taxon>Pentapetalae</taxon>
        <taxon>asterids</taxon>
        <taxon>lamiids</taxon>
        <taxon>Lamiales</taxon>
        <taxon>Oleaceae</taxon>
        <taxon>Forsythieae</taxon>
        <taxon>Abeliophyllum</taxon>
    </lineage>
</organism>
<feature type="domain" description="C3H1-type" evidence="8">
    <location>
        <begin position="187"/>
        <end position="215"/>
    </location>
</feature>
<proteinExistence type="predicted"/>
<evidence type="ECO:0000259" key="8">
    <source>
        <dbReference type="PROSITE" id="PS50103"/>
    </source>
</evidence>
<keyword evidence="4" id="KW-0238">DNA-binding</keyword>
<evidence type="ECO:0000256" key="7">
    <source>
        <dbReference type="SAM" id="MobiDB-lite"/>
    </source>
</evidence>
<keyword evidence="6" id="KW-0175">Coiled coil</keyword>
<dbReference type="InterPro" id="IPR050974">
    <property type="entry name" value="Plant_ZF_CCCH"/>
</dbReference>
<keyword evidence="3 5" id="KW-0862">Zinc</keyword>
<dbReference type="Gene3D" id="2.30.30.1190">
    <property type="match status" value="1"/>
</dbReference>
<feature type="zinc finger region" description="C3H1-type" evidence="5">
    <location>
        <begin position="279"/>
        <end position="307"/>
    </location>
</feature>
<feature type="region of interest" description="Disordered" evidence="7">
    <location>
        <begin position="311"/>
        <end position="341"/>
    </location>
</feature>
<feature type="zinc finger region" description="C3H1-type" evidence="5">
    <location>
        <begin position="234"/>
        <end position="262"/>
    </location>
</feature>
<feature type="compositionally biased region" description="Low complexity" evidence="7">
    <location>
        <begin position="324"/>
        <end position="341"/>
    </location>
</feature>
<dbReference type="Pfam" id="PF00642">
    <property type="entry name" value="zf-CCCH"/>
    <property type="match status" value="5"/>
</dbReference>
<evidence type="ECO:0000256" key="2">
    <source>
        <dbReference type="ARBA" id="ARBA00022771"/>
    </source>
</evidence>
<evidence type="ECO:0000313" key="10">
    <source>
        <dbReference type="Proteomes" id="UP001604336"/>
    </source>
</evidence>
<sequence>MSSSTLTSEKPTNQYQTEKLGLGVLIPERTVSDFEKKYGPEEIQDFERCAVEEAKGNANVKVEEVEVEELRNAIEKEIQQLTLEQAEIAAACRRPFEFDDDRENEMDLRNGENENCEEEKIGEDVGNVEDENENEGDGWKKVEDSEEENENGNEEEEAPGGEFVVMVMKNGGYDSINNGRKRLSPMRPNAEDCTYYMKTGSCRYGFSCKFNHPPRRNNQGVMERSIKREENPDSPKQTKCKYYLTSGGCKYGKDCKYNHAGKSLSSPILELNFLGLPMRLGAKECLYYMRNGSCKYGSNCRFHHPDPTTVAGDDHPSGYGNGGSLPPQGVSPSSVSSWSSPRALNETSPFFPTMFPPTQGVTSPILHWNGYQAAAYPTSERSLPTPPAFAMNNLPTETNFDVQHQQEMGIEEYPERPGEPECSFFLKNGDCKYKSNCKFHHPKNGISKGNANSCALSDTGLPIRPDQPVCRYFHDFGICKFGPTCKYHHPQHLAAFYQPPVGIAETVDGAGMLRRGNGSKSSVQ</sequence>
<dbReference type="SMART" id="SM00356">
    <property type="entry name" value="ZnF_C3H1"/>
    <property type="match status" value="5"/>
</dbReference>
<evidence type="ECO:0000256" key="6">
    <source>
        <dbReference type="SAM" id="Coils"/>
    </source>
</evidence>
<feature type="compositionally biased region" description="Acidic residues" evidence="7">
    <location>
        <begin position="124"/>
        <end position="136"/>
    </location>
</feature>
<dbReference type="PANTHER" id="PTHR12506:SF20">
    <property type="entry name" value="ZINC FINGER CCCH DOMAIN-CONTAINING PROTEIN 67"/>
    <property type="match status" value="1"/>
</dbReference>
<dbReference type="InterPro" id="IPR036855">
    <property type="entry name" value="Znf_CCCH_sf"/>
</dbReference>
<feature type="compositionally biased region" description="Basic and acidic residues" evidence="7">
    <location>
        <begin position="113"/>
        <end position="123"/>
    </location>
</feature>
<feature type="domain" description="C3H1-type" evidence="8">
    <location>
        <begin position="416"/>
        <end position="444"/>
    </location>
</feature>
<evidence type="ECO:0000256" key="4">
    <source>
        <dbReference type="ARBA" id="ARBA00023125"/>
    </source>
</evidence>
<evidence type="ECO:0000313" key="9">
    <source>
        <dbReference type="EMBL" id="KAL2539600.1"/>
    </source>
</evidence>
<feature type="zinc finger region" description="C3H1-type" evidence="5">
    <location>
        <begin position="187"/>
        <end position="215"/>
    </location>
</feature>
<dbReference type="AlphaFoldDB" id="A0ABD1VTF8"/>
<dbReference type="InterPro" id="IPR000571">
    <property type="entry name" value="Znf_CCCH"/>
</dbReference>
<feature type="region of interest" description="Disordered" evidence="7">
    <location>
        <begin position="113"/>
        <end position="162"/>
    </location>
</feature>
<keyword evidence="1 5" id="KW-0479">Metal-binding</keyword>
<accession>A0ABD1VTF8</accession>
<protein>
    <submittedName>
        <fullName evidence="9">Zinc finger CCCH domain-containing protein 43</fullName>
    </submittedName>
</protein>
<dbReference type="PANTHER" id="PTHR12506">
    <property type="entry name" value="PROTEIN PHOSPHATASE RELATED"/>
    <property type="match status" value="1"/>
</dbReference>
<name>A0ABD1VTF8_9LAMI</name>
<evidence type="ECO:0000256" key="3">
    <source>
        <dbReference type="ARBA" id="ARBA00022833"/>
    </source>
</evidence>
<feature type="domain" description="C3H1-type" evidence="8">
    <location>
        <begin position="279"/>
        <end position="307"/>
    </location>
</feature>
<dbReference type="Proteomes" id="UP001604336">
    <property type="component" value="Unassembled WGS sequence"/>
</dbReference>
<dbReference type="EMBL" id="JBFOLK010000001">
    <property type="protein sequence ID" value="KAL2539600.1"/>
    <property type="molecule type" value="Genomic_DNA"/>
</dbReference>
<feature type="compositionally biased region" description="Acidic residues" evidence="7">
    <location>
        <begin position="144"/>
        <end position="159"/>
    </location>
</feature>
<reference evidence="10" key="1">
    <citation type="submission" date="2024-07" db="EMBL/GenBank/DDBJ databases">
        <title>Two chromosome-level genome assemblies of Korean endemic species Abeliophyllum distichum and Forsythia ovata (Oleaceae).</title>
        <authorList>
            <person name="Jang H."/>
        </authorList>
    </citation>
    <scope>NUCLEOTIDE SEQUENCE [LARGE SCALE GENOMIC DNA]</scope>
</reference>
<keyword evidence="2 5" id="KW-0863">Zinc-finger</keyword>
<dbReference type="Gene3D" id="4.10.1000.10">
    <property type="entry name" value="Zinc finger, CCCH-type"/>
    <property type="match status" value="2"/>
</dbReference>
<dbReference type="GO" id="GO:0003729">
    <property type="term" value="F:mRNA binding"/>
    <property type="evidence" value="ECO:0007669"/>
    <property type="project" value="UniProtKB-ARBA"/>
</dbReference>
<keyword evidence="10" id="KW-1185">Reference proteome</keyword>
<evidence type="ECO:0000256" key="5">
    <source>
        <dbReference type="PROSITE-ProRule" id="PRU00723"/>
    </source>
</evidence>
<feature type="zinc finger region" description="C3H1-type" evidence="5">
    <location>
        <begin position="464"/>
        <end position="492"/>
    </location>
</feature>
<dbReference type="SUPFAM" id="SSF90229">
    <property type="entry name" value="CCCH zinc finger"/>
    <property type="match status" value="5"/>
</dbReference>
<gene>
    <name evidence="9" type="ORF">Adt_00578</name>
</gene>
<dbReference type="GO" id="GO:0003677">
    <property type="term" value="F:DNA binding"/>
    <property type="evidence" value="ECO:0007669"/>
    <property type="project" value="UniProtKB-KW"/>
</dbReference>
<evidence type="ECO:0000256" key="1">
    <source>
        <dbReference type="ARBA" id="ARBA00022723"/>
    </source>
</evidence>
<dbReference type="PROSITE" id="PS50103">
    <property type="entry name" value="ZF_C3H1"/>
    <property type="match status" value="5"/>
</dbReference>
<dbReference type="GO" id="GO:0008270">
    <property type="term" value="F:zinc ion binding"/>
    <property type="evidence" value="ECO:0007669"/>
    <property type="project" value="UniProtKB-KW"/>
</dbReference>
<feature type="domain" description="C3H1-type" evidence="8">
    <location>
        <begin position="234"/>
        <end position="262"/>
    </location>
</feature>
<feature type="zinc finger region" description="C3H1-type" evidence="5">
    <location>
        <begin position="416"/>
        <end position="444"/>
    </location>
</feature>